<keyword evidence="2" id="KW-1185">Reference proteome</keyword>
<evidence type="ECO:0008006" key="3">
    <source>
        <dbReference type="Google" id="ProtNLM"/>
    </source>
</evidence>
<dbReference type="AlphaFoldDB" id="A0A6J8BQ88"/>
<sequence>MLSRIQFISNETLRNFEGQLSGYKFNKNWDCIGQAVLKLASSFKLDTKNDEEKTRLIDRLLVLNRKNIDTRSLHSIYYRFIPEQQWKLLYSKLEGGYSHTCQSGGKPCIERFVPKMMTTWNVSVSKTLILNIPDILTYMISRLNISEFDQFLLHYQHVLYHSMEGKMCCKCQKVPSNKIIIDEEEWNILFKKENDMSCHHGIKNCCCQYSVRNGINFTDIEGIYLSKIFTVAGPIGELNKIEQDALLYFLHWTRDDKPLQKALLDLSNMIDDKFCCINISSLIPNQSTETKLKQLEAHGWIDSHLPKQKATTEPQLQILIRDEDGLNARSVLIPDDFSLPCRTTKFKDLTTEENNYLVVVYGLTKIVYPVIRNEFKSQCPSHVLEEIRFSIFDKVMNANNSRDAKNGAIDKIHNTPDLQDQLSPRPKLKNPDFELMITILKIRSNTDWNKRYIDNLDVIENIRREIIQSNSGILDQTRFHNILNRISKAVLYLGGEKFKDELSRLHHIRNILVEHAD</sequence>
<reference evidence="1 2" key="1">
    <citation type="submission" date="2020-06" db="EMBL/GenBank/DDBJ databases">
        <authorList>
            <person name="Li R."/>
            <person name="Bekaert M."/>
        </authorList>
    </citation>
    <scope>NUCLEOTIDE SEQUENCE [LARGE SCALE GENOMIC DNA]</scope>
    <source>
        <strain evidence="2">wild</strain>
    </source>
</reference>
<dbReference type="EMBL" id="CACVKT020003721">
    <property type="protein sequence ID" value="CAC5385481.1"/>
    <property type="molecule type" value="Genomic_DNA"/>
</dbReference>
<organism evidence="1 2">
    <name type="scientific">Mytilus coruscus</name>
    <name type="common">Sea mussel</name>
    <dbReference type="NCBI Taxonomy" id="42192"/>
    <lineage>
        <taxon>Eukaryota</taxon>
        <taxon>Metazoa</taxon>
        <taxon>Spiralia</taxon>
        <taxon>Lophotrochozoa</taxon>
        <taxon>Mollusca</taxon>
        <taxon>Bivalvia</taxon>
        <taxon>Autobranchia</taxon>
        <taxon>Pteriomorphia</taxon>
        <taxon>Mytilida</taxon>
        <taxon>Mytiloidea</taxon>
        <taxon>Mytilidae</taxon>
        <taxon>Mytilinae</taxon>
        <taxon>Mytilus</taxon>
    </lineage>
</organism>
<evidence type="ECO:0000313" key="1">
    <source>
        <dbReference type="EMBL" id="CAC5385481.1"/>
    </source>
</evidence>
<evidence type="ECO:0000313" key="2">
    <source>
        <dbReference type="Proteomes" id="UP000507470"/>
    </source>
</evidence>
<dbReference type="OrthoDB" id="10684918at2759"/>
<accession>A0A6J8BQ88</accession>
<gene>
    <name evidence="1" type="ORF">MCOR_21025</name>
</gene>
<dbReference type="Proteomes" id="UP000507470">
    <property type="component" value="Unassembled WGS sequence"/>
</dbReference>
<proteinExistence type="predicted"/>
<protein>
    <recommendedName>
        <fullName evidence="3">DZIP3-like HEPN domain-containing protein</fullName>
    </recommendedName>
</protein>
<name>A0A6J8BQ88_MYTCO</name>